<dbReference type="Proteomes" id="UP000035579">
    <property type="component" value="Chromosome"/>
</dbReference>
<reference evidence="1 2" key="1">
    <citation type="submission" date="2015-05" db="EMBL/GenBank/DDBJ databases">
        <title>Genome assembly of Archangium gephyra DSM 2261.</title>
        <authorList>
            <person name="Sharma G."/>
            <person name="Subramanian S."/>
        </authorList>
    </citation>
    <scope>NUCLEOTIDE SEQUENCE [LARGE SCALE GENOMIC DNA]</scope>
    <source>
        <strain evidence="1 2">DSM 2261</strain>
    </source>
</reference>
<evidence type="ECO:0000313" key="1">
    <source>
        <dbReference type="EMBL" id="AKI99743.1"/>
    </source>
</evidence>
<protein>
    <submittedName>
        <fullName evidence="1">Uncharacterized protein</fullName>
    </submittedName>
</protein>
<name>A0AAC8Q2J8_9BACT</name>
<accession>A0AAC8Q2J8</accession>
<dbReference type="KEGG" id="age:AA314_01370"/>
<gene>
    <name evidence="1" type="ORF">AA314_01370</name>
</gene>
<proteinExistence type="predicted"/>
<evidence type="ECO:0000313" key="2">
    <source>
        <dbReference type="Proteomes" id="UP000035579"/>
    </source>
</evidence>
<dbReference type="AlphaFoldDB" id="A0AAC8Q2J8"/>
<dbReference type="EMBL" id="CP011509">
    <property type="protein sequence ID" value="AKI99743.1"/>
    <property type="molecule type" value="Genomic_DNA"/>
</dbReference>
<sequence>MQPAGQGLGCAKCAETLGAGRCELWLPGHTWLLHRLVSLVTGDKWNGPAPFHWSPVTSGMHLPRFTCHR</sequence>
<organism evidence="1 2">
    <name type="scientific">Archangium gephyra</name>
    <dbReference type="NCBI Taxonomy" id="48"/>
    <lineage>
        <taxon>Bacteria</taxon>
        <taxon>Pseudomonadati</taxon>
        <taxon>Myxococcota</taxon>
        <taxon>Myxococcia</taxon>
        <taxon>Myxococcales</taxon>
        <taxon>Cystobacterineae</taxon>
        <taxon>Archangiaceae</taxon>
        <taxon>Archangium</taxon>
    </lineage>
</organism>